<dbReference type="Gene3D" id="3.40.50.20">
    <property type="match status" value="1"/>
</dbReference>
<reference evidence="6" key="1">
    <citation type="submission" date="2023-07" db="EMBL/GenBank/DDBJ databases">
        <title>Sequencing the genomes of 1000 actinobacteria strains.</title>
        <authorList>
            <person name="Klenk H.-P."/>
        </authorList>
    </citation>
    <scope>NUCLEOTIDE SEQUENCE</scope>
    <source>
        <strain evidence="6">DSM 13988</strain>
    </source>
</reference>
<dbReference type="Proteomes" id="UP001247307">
    <property type="component" value="Unassembled WGS sequence"/>
</dbReference>
<evidence type="ECO:0000313" key="6">
    <source>
        <dbReference type="EMBL" id="MDR6892930.1"/>
    </source>
</evidence>
<dbReference type="GO" id="GO:0005524">
    <property type="term" value="F:ATP binding"/>
    <property type="evidence" value="ECO:0007669"/>
    <property type="project" value="UniProtKB-UniRule"/>
</dbReference>
<keyword evidence="7" id="KW-1185">Reference proteome</keyword>
<gene>
    <name evidence="6" type="ORF">J2S35_001870</name>
</gene>
<dbReference type="Gene3D" id="3.30.470.20">
    <property type="entry name" value="ATP-grasp fold, B domain"/>
    <property type="match status" value="1"/>
</dbReference>
<dbReference type="InterPro" id="IPR011761">
    <property type="entry name" value="ATP-grasp"/>
</dbReference>
<comment type="caution">
    <text evidence="6">The sequence shown here is derived from an EMBL/GenBank/DDBJ whole genome shotgun (WGS) entry which is preliminary data.</text>
</comment>
<dbReference type="AlphaFoldDB" id="A0AAE4C907"/>
<keyword evidence="3 4" id="KW-0067">ATP-binding</keyword>
<dbReference type="RefSeq" id="WP_309852734.1">
    <property type="nucleotide sequence ID" value="NZ_BAAAIU010000004.1"/>
</dbReference>
<evidence type="ECO:0000256" key="4">
    <source>
        <dbReference type="PROSITE-ProRule" id="PRU00409"/>
    </source>
</evidence>
<protein>
    <submittedName>
        <fullName evidence="6">Biotin carboxylase</fullName>
    </submittedName>
</protein>
<dbReference type="PROSITE" id="PS50975">
    <property type="entry name" value="ATP_GRASP"/>
    <property type="match status" value="1"/>
</dbReference>
<proteinExistence type="predicted"/>
<dbReference type="PANTHER" id="PTHR43585:SF2">
    <property type="entry name" value="ATP-GRASP ENZYME FSQD"/>
    <property type="match status" value="1"/>
</dbReference>
<dbReference type="GO" id="GO:0046872">
    <property type="term" value="F:metal ion binding"/>
    <property type="evidence" value="ECO:0007669"/>
    <property type="project" value="InterPro"/>
</dbReference>
<keyword evidence="1" id="KW-0436">Ligase</keyword>
<keyword evidence="2 4" id="KW-0547">Nucleotide-binding</keyword>
<evidence type="ECO:0000256" key="1">
    <source>
        <dbReference type="ARBA" id="ARBA00022598"/>
    </source>
</evidence>
<dbReference type="EMBL" id="JAVDUI010000001">
    <property type="protein sequence ID" value="MDR6892930.1"/>
    <property type="molecule type" value="Genomic_DNA"/>
</dbReference>
<evidence type="ECO:0000256" key="3">
    <source>
        <dbReference type="ARBA" id="ARBA00022840"/>
    </source>
</evidence>
<dbReference type="Gene3D" id="3.30.1490.20">
    <property type="entry name" value="ATP-grasp fold, A domain"/>
    <property type="match status" value="1"/>
</dbReference>
<accession>A0AAE4C907</accession>
<dbReference type="InterPro" id="IPR052032">
    <property type="entry name" value="ATP-dep_AA_Ligase"/>
</dbReference>
<dbReference type="PANTHER" id="PTHR43585">
    <property type="entry name" value="FUMIPYRROLE BIOSYNTHESIS PROTEIN C"/>
    <property type="match status" value="1"/>
</dbReference>
<dbReference type="InterPro" id="IPR013815">
    <property type="entry name" value="ATP_grasp_subdomain_1"/>
</dbReference>
<evidence type="ECO:0000313" key="7">
    <source>
        <dbReference type="Proteomes" id="UP001247307"/>
    </source>
</evidence>
<dbReference type="Pfam" id="PF18603">
    <property type="entry name" value="LAL_C2"/>
    <property type="match status" value="1"/>
</dbReference>
<dbReference type="GO" id="GO:0016874">
    <property type="term" value="F:ligase activity"/>
    <property type="evidence" value="ECO:0007669"/>
    <property type="project" value="UniProtKB-KW"/>
</dbReference>
<name>A0AAE4C907_9MICC</name>
<organism evidence="6 7">
    <name type="scientific">Falsarthrobacter nasiphocae</name>
    <dbReference type="NCBI Taxonomy" id="189863"/>
    <lineage>
        <taxon>Bacteria</taxon>
        <taxon>Bacillati</taxon>
        <taxon>Actinomycetota</taxon>
        <taxon>Actinomycetes</taxon>
        <taxon>Micrococcales</taxon>
        <taxon>Micrococcaceae</taxon>
        <taxon>Falsarthrobacter</taxon>
    </lineage>
</organism>
<feature type="domain" description="ATP-grasp" evidence="5">
    <location>
        <begin position="85"/>
        <end position="275"/>
    </location>
</feature>
<dbReference type="InterPro" id="IPR040570">
    <property type="entry name" value="LAL_C2"/>
</dbReference>
<evidence type="ECO:0000259" key="5">
    <source>
        <dbReference type="PROSITE" id="PS50975"/>
    </source>
</evidence>
<dbReference type="SUPFAM" id="SSF56059">
    <property type="entry name" value="Glutathione synthetase ATP-binding domain-like"/>
    <property type="match status" value="1"/>
</dbReference>
<evidence type="ECO:0000256" key="2">
    <source>
        <dbReference type="ARBA" id="ARBA00022741"/>
    </source>
</evidence>
<sequence>MCTHGTRDFGFPEAPTDTYLVDSPIKLEQALGAVEQICASGVRISAVLTTSEDAVVTAATLNLLLGLNGPNPSDVAKFRDKLVQKHLVRGVGVPAADIAAIHDVRDGLPDLQMPVVVKPRFGAGTSLTALVTSIDDFEQFKAALPGNAPRSFVAESVAVGDEYILDGVIHQGRIVFASVARYVSAPLDVVTTGNPCCIVSAEEHTAVAQRIRALGEVAIAALGAPDGVFHLEAFDDGKRAQFSECALRRGGGMQQELVLAKHGVDLADAALAIALGEPLDIVPRPSGDVIASIAIPKADGTILALPDAEDIMRQTGVIDAVVELPVGTQMRARQASTVERLGQILAQGDTEEQALSRVREAQRFASDQVVAVPAGPLRVLRRRGPDGVRRAD</sequence>